<keyword evidence="8" id="KW-0238">DNA-binding</keyword>
<evidence type="ECO:0000256" key="4">
    <source>
        <dbReference type="ARBA" id="ARBA00022695"/>
    </source>
</evidence>
<evidence type="ECO:0000256" key="2">
    <source>
        <dbReference type="ARBA" id="ARBA00012417"/>
    </source>
</evidence>
<evidence type="ECO:0000256" key="6">
    <source>
        <dbReference type="ARBA" id="ARBA00022763"/>
    </source>
</evidence>
<name>A0A3B1BA48_9ZZZZ</name>
<gene>
    <name evidence="12" type="ORF">MNBD_GAMMA24-934</name>
</gene>
<feature type="non-terminal residue" evidence="12">
    <location>
        <position position="1"/>
    </location>
</feature>
<evidence type="ECO:0000259" key="11">
    <source>
        <dbReference type="SMART" id="SM00482"/>
    </source>
</evidence>
<dbReference type="Gene3D" id="1.10.150.20">
    <property type="entry name" value="5' to 3' exonuclease, C-terminal subdomain"/>
    <property type="match status" value="1"/>
</dbReference>
<feature type="non-terminal residue" evidence="12">
    <location>
        <position position="495"/>
    </location>
</feature>
<dbReference type="SMART" id="SM00482">
    <property type="entry name" value="POLAc"/>
    <property type="match status" value="1"/>
</dbReference>
<dbReference type="CDD" id="cd06139">
    <property type="entry name" value="DNA_polA_I_Ecoli_like_exo"/>
    <property type="match status" value="1"/>
</dbReference>
<dbReference type="InterPro" id="IPR002562">
    <property type="entry name" value="3'-5'_exonuclease_dom"/>
</dbReference>
<organism evidence="12">
    <name type="scientific">hydrothermal vent metagenome</name>
    <dbReference type="NCBI Taxonomy" id="652676"/>
    <lineage>
        <taxon>unclassified sequences</taxon>
        <taxon>metagenomes</taxon>
        <taxon>ecological metagenomes</taxon>
    </lineage>
</organism>
<evidence type="ECO:0000256" key="9">
    <source>
        <dbReference type="ARBA" id="ARBA00023204"/>
    </source>
</evidence>
<keyword evidence="4 12" id="KW-0548">Nucleotidyltransferase</keyword>
<dbReference type="Pfam" id="PF00476">
    <property type="entry name" value="DNA_pol_A"/>
    <property type="match status" value="1"/>
</dbReference>
<dbReference type="FunFam" id="1.10.150.20:FF:000002">
    <property type="entry name" value="DNA polymerase I"/>
    <property type="match status" value="1"/>
</dbReference>
<dbReference type="SUPFAM" id="SSF53098">
    <property type="entry name" value="Ribonuclease H-like"/>
    <property type="match status" value="1"/>
</dbReference>
<evidence type="ECO:0000313" key="12">
    <source>
        <dbReference type="EMBL" id="VAX12942.1"/>
    </source>
</evidence>
<dbReference type="GO" id="GO:0008408">
    <property type="term" value="F:3'-5' exonuclease activity"/>
    <property type="evidence" value="ECO:0007669"/>
    <property type="project" value="InterPro"/>
</dbReference>
<dbReference type="InterPro" id="IPR036397">
    <property type="entry name" value="RNaseH_sf"/>
</dbReference>
<evidence type="ECO:0000256" key="8">
    <source>
        <dbReference type="ARBA" id="ARBA00023125"/>
    </source>
</evidence>
<reference evidence="12" key="1">
    <citation type="submission" date="2018-06" db="EMBL/GenBank/DDBJ databases">
        <authorList>
            <person name="Zhirakovskaya E."/>
        </authorList>
    </citation>
    <scope>NUCLEOTIDE SEQUENCE</scope>
</reference>
<dbReference type="InterPro" id="IPR043502">
    <property type="entry name" value="DNA/RNA_pol_sf"/>
</dbReference>
<evidence type="ECO:0000256" key="7">
    <source>
        <dbReference type="ARBA" id="ARBA00022932"/>
    </source>
</evidence>
<dbReference type="GO" id="GO:0006261">
    <property type="term" value="P:DNA-templated DNA replication"/>
    <property type="evidence" value="ECO:0007669"/>
    <property type="project" value="InterPro"/>
</dbReference>
<keyword evidence="7" id="KW-0239">DNA-directed DNA polymerase</keyword>
<comment type="catalytic activity">
    <reaction evidence="10">
        <text>DNA(n) + a 2'-deoxyribonucleoside 5'-triphosphate = DNA(n+1) + diphosphate</text>
        <dbReference type="Rhea" id="RHEA:22508"/>
        <dbReference type="Rhea" id="RHEA-COMP:17339"/>
        <dbReference type="Rhea" id="RHEA-COMP:17340"/>
        <dbReference type="ChEBI" id="CHEBI:33019"/>
        <dbReference type="ChEBI" id="CHEBI:61560"/>
        <dbReference type="ChEBI" id="CHEBI:173112"/>
        <dbReference type="EC" id="2.7.7.7"/>
    </reaction>
</comment>
<dbReference type="InterPro" id="IPR001098">
    <property type="entry name" value="DNA-dir_DNA_pol_A_palm_dom"/>
</dbReference>
<dbReference type="GO" id="GO:0006302">
    <property type="term" value="P:double-strand break repair"/>
    <property type="evidence" value="ECO:0007669"/>
    <property type="project" value="TreeGrafter"/>
</dbReference>
<evidence type="ECO:0000256" key="1">
    <source>
        <dbReference type="ARBA" id="ARBA00007705"/>
    </source>
</evidence>
<dbReference type="InterPro" id="IPR012337">
    <property type="entry name" value="RNaseH-like_sf"/>
</dbReference>
<dbReference type="CDD" id="cd08637">
    <property type="entry name" value="DNA_pol_A_pol_I_C"/>
    <property type="match status" value="1"/>
</dbReference>
<dbReference type="Pfam" id="PF01612">
    <property type="entry name" value="DNA_pol_A_exo1"/>
    <property type="match status" value="1"/>
</dbReference>
<dbReference type="Gene3D" id="1.20.1060.10">
    <property type="entry name" value="Taq DNA Polymerase, Chain T, domain 4"/>
    <property type="match status" value="1"/>
</dbReference>
<dbReference type="PANTHER" id="PTHR10133:SF27">
    <property type="entry name" value="DNA POLYMERASE NU"/>
    <property type="match status" value="1"/>
</dbReference>
<dbReference type="SUPFAM" id="SSF56672">
    <property type="entry name" value="DNA/RNA polymerases"/>
    <property type="match status" value="1"/>
</dbReference>
<dbReference type="EC" id="2.7.7.7" evidence="2"/>
<evidence type="ECO:0000256" key="10">
    <source>
        <dbReference type="ARBA" id="ARBA00049244"/>
    </source>
</evidence>
<sequence>KLVGISFSSAKGKAWYLPLAHEPGEGEKTIDFHTAIETVRPLLESARPKKCGHNIKYDLIVLENAGLKIGGVAFDTMIASYLINPSSKHALSAQVFARLGEKMIEYEEVCGKGVKAITFDKVPIEQAAIYSAEDADMTLRLYHLFVEEIKKEPQIKKLYYEIEIPTMQVLKVMEQNGVLIDVPALEKLSEELSGSIEKLEEKIYHLAGEKFNPASPKQVGVILFDKLGLPGGKKTKTGFSTSVDVLEQLSSLHELPADLLEFRSLSKLKNTYVDVLPKMIDKGSGRIHTSYNQAVAATGRLSSSDPNLQNIPIRTQTGRRIRQAFIAPAGYVLLAADYSQIELRLLAHFAKEEKLIEAFAEDRDIHKETASMLFDVVPELVTSDMRRIAKTVNFGVIYGQTPFGLARELNIPQNEAKRYIDNYFARYPGILDFNKQIIEQGKKDGYVQTLFGRRRYLPDLTSKNRQVRMFAERNAMNSPLQGTSADIIKIAMIKI</sequence>
<keyword evidence="5" id="KW-0235">DNA replication</keyword>
<dbReference type="PRINTS" id="PR00868">
    <property type="entry name" value="DNAPOLI"/>
</dbReference>
<dbReference type="PANTHER" id="PTHR10133">
    <property type="entry name" value="DNA POLYMERASE I"/>
    <property type="match status" value="1"/>
</dbReference>
<evidence type="ECO:0000256" key="3">
    <source>
        <dbReference type="ARBA" id="ARBA00022679"/>
    </source>
</evidence>
<dbReference type="FunFam" id="1.20.1060.10:FF:000001">
    <property type="entry name" value="DNA polymerase I"/>
    <property type="match status" value="1"/>
</dbReference>
<dbReference type="EMBL" id="UOFZ01000075">
    <property type="protein sequence ID" value="VAX12942.1"/>
    <property type="molecule type" value="Genomic_DNA"/>
</dbReference>
<feature type="domain" description="DNA-directed DNA polymerase family A palm" evidence="11">
    <location>
        <begin position="318"/>
        <end position="495"/>
    </location>
</feature>
<dbReference type="GO" id="GO:0003677">
    <property type="term" value="F:DNA binding"/>
    <property type="evidence" value="ECO:0007669"/>
    <property type="project" value="UniProtKB-KW"/>
</dbReference>
<keyword evidence="3 12" id="KW-0808">Transferase</keyword>
<dbReference type="AlphaFoldDB" id="A0A3B1BA48"/>
<keyword evidence="6" id="KW-0227">DNA damage</keyword>
<comment type="similarity">
    <text evidence="1">Belongs to the DNA polymerase type-A family.</text>
</comment>
<proteinExistence type="inferred from homology"/>
<accession>A0A3B1BA48</accession>
<keyword evidence="9" id="KW-0234">DNA repair</keyword>
<dbReference type="InterPro" id="IPR002298">
    <property type="entry name" value="DNA_polymerase_A"/>
</dbReference>
<protein>
    <recommendedName>
        <fullName evidence="2">DNA-directed DNA polymerase</fullName>
        <ecNumber evidence="2">2.7.7.7</ecNumber>
    </recommendedName>
</protein>
<evidence type="ECO:0000256" key="5">
    <source>
        <dbReference type="ARBA" id="ARBA00022705"/>
    </source>
</evidence>
<dbReference type="GO" id="GO:0003887">
    <property type="term" value="F:DNA-directed DNA polymerase activity"/>
    <property type="evidence" value="ECO:0007669"/>
    <property type="project" value="UniProtKB-KW"/>
</dbReference>
<dbReference type="Gene3D" id="3.30.420.10">
    <property type="entry name" value="Ribonuclease H-like superfamily/Ribonuclease H"/>
    <property type="match status" value="1"/>
</dbReference>